<dbReference type="InterPro" id="IPR047050">
    <property type="entry name" value="NGN"/>
</dbReference>
<organism evidence="11 12">
    <name type="scientific">Acidimicrobium ferrooxidans</name>
    <dbReference type="NCBI Taxonomy" id="53635"/>
    <lineage>
        <taxon>Bacteria</taxon>
        <taxon>Bacillati</taxon>
        <taxon>Actinomycetota</taxon>
        <taxon>Acidimicrobiia</taxon>
        <taxon>Acidimicrobiales</taxon>
        <taxon>Acidimicrobiaceae</taxon>
        <taxon>Acidimicrobium</taxon>
    </lineage>
</organism>
<evidence type="ECO:0000256" key="8">
    <source>
        <dbReference type="SAM" id="MobiDB-lite"/>
    </source>
</evidence>
<evidence type="ECO:0000313" key="12">
    <source>
        <dbReference type="Proteomes" id="UP000724964"/>
    </source>
</evidence>
<dbReference type="SMART" id="SM00739">
    <property type="entry name" value="KOW"/>
    <property type="match status" value="1"/>
</dbReference>
<keyword evidence="3 5" id="KW-0805">Transcription regulation</keyword>
<keyword evidence="1 5" id="KW-0806">Transcription termination</keyword>
<dbReference type="HAMAP" id="MF_00948">
    <property type="entry name" value="NusG"/>
    <property type="match status" value="1"/>
</dbReference>
<accession>A0ABS3APU7</accession>
<dbReference type="InterPro" id="IPR008991">
    <property type="entry name" value="Translation_prot_SH3-like_sf"/>
</dbReference>
<dbReference type="Pfam" id="PF00467">
    <property type="entry name" value="KOW"/>
    <property type="match status" value="1"/>
</dbReference>
<feature type="compositionally biased region" description="Low complexity" evidence="8">
    <location>
        <begin position="8"/>
        <end position="28"/>
    </location>
</feature>
<gene>
    <name evidence="5 11" type="primary">nusG</name>
    <name evidence="11" type="ORF">JYT35_00470</name>
</gene>
<keyword evidence="4 5" id="KW-0804">Transcription</keyword>
<dbReference type="InterPro" id="IPR043425">
    <property type="entry name" value="NusG-like"/>
</dbReference>
<feature type="region of interest" description="Disordered" evidence="8">
    <location>
        <begin position="1"/>
        <end position="55"/>
    </location>
</feature>
<reference evidence="11" key="1">
    <citation type="submission" date="2021-02" db="EMBL/GenBank/DDBJ databases">
        <title>Activity-based single-cell genomes from oceanic crustal fluid captures similar information to metagenomic and metatranscriptomic surveys with orders of magnitude less sampling.</title>
        <authorList>
            <person name="D'Angelo T.S."/>
            <person name="Orcutt B.N."/>
        </authorList>
    </citation>
    <scope>NUCLEOTIDE SEQUENCE [LARGE SCALE GENOMIC DNA]</scope>
    <source>
        <strain evidence="11">AH-315-J10</strain>
    </source>
</reference>
<evidence type="ECO:0000256" key="5">
    <source>
        <dbReference type="HAMAP-Rule" id="MF_00948"/>
    </source>
</evidence>
<dbReference type="InterPro" id="IPR001062">
    <property type="entry name" value="Transcrpt_antiterm_NusG"/>
</dbReference>
<dbReference type="InterPro" id="IPR036735">
    <property type="entry name" value="NGN_dom_sf"/>
</dbReference>
<sequence>MSDDQLLDQPEAPAEAATTEAAQDTAPDGDTQAVDAQEDAPNAASEAPSGVDRETGEILDEDALLSSGPIIESPYDRPGRWIVVHTQSGYENKVKQNLEARIVSLNMEHNIYEVAVPMEDVIEFKNGRKVVVQKKVFPGYLLIRADRQGDTQHAIRNTPGVTGFAGPGGKPTPLRRKEVETFLGVTTIGGESDDAMPVRKTKTKMLYEVGETVRVKDGPFADFQGQIEEINTEQLKLKVLVDIFGRETPVELDFAQVGKL</sequence>
<dbReference type="InterPro" id="IPR014722">
    <property type="entry name" value="Rib_uL2_dom2"/>
</dbReference>
<comment type="similarity">
    <text evidence="5 7">Belongs to the NusG family.</text>
</comment>
<proteinExistence type="inferred from homology"/>
<evidence type="ECO:0000256" key="2">
    <source>
        <dbReference type="ARBA" id="ARBA00022814"/>
    </source>
</evidence>
<evidence type="ECO:0000313" key="11">
    <source>
        <dbReference type="EMBL" id="MBN4059573.1"/>
    </source>
</evidence>
<dbReference type="EMBL" id="JAFIUH010000004">
    <property type="protein sequence ID" value="MBN4059573.1"/>
    <property type="molecule type" value="Genomic_DNA"/>
</dbReference>
<evidence type="ECO:0000259" key="9">
    <source>
        <dbReference type="SMART" id="SM00738"/>
    </source>
</evidence>
<keyword evidence="12" id="KW-1185">Reference proteome</keyword>
<dbReference type="InterPro" id="IPR015869">
    <property type="entry name" value="Transcrpt_antiterm_NusG_bac_CS"/>
</dbReference>
<comment type="caution">
    <text evidence="11">The sequence shown here is derived from an EMBL/GenBank/DDBJ whole genome shotgun (WGS) entry which is preliminary data.</text>
</comment>
<evidence type="ECO:0000256" key="6">
    <source>
        <dbReference type="NCBIfam" id="TIGR00922"/>
    </source>
</evidence>
<dbReference type="PRINTS" id="PR00338">
    <property type="entry name" value="NUSGTNSCPFCT"/>
</dbReference>
<dbReference type="PROSITE" id="PS01014">
    <property type="entry name" value="NUSG"/>
    <property type="match status" value="1"/>
</dbReference>
<dbReference type="PANTHER" id="PTHR30265:SF2">
    <property type="entry name" value="TRANSCRIPTION TERMINATION_ANTITERMINATION PROTEIN NUSG"/>
    <property type="match status" value="1"/>
</dbReference>
<feature type="domain" description="NusG-like N-terminal" evidence="9">
    <location>
        <begin position="78"/>
        <end position="186"/>
    </location>
</feature>
<name>A0ABS3APU7_9ACTN</name>
<evidence type="ECO:0000256" key="4">
    <source>
        <dbReference type="ARBA" id="ARBA00023163"/>
    </source>
</evidence>
<dbReference type="CDD" id="cd09891">
    <property type="entry name" value="NGN_Bact_1"/>
    <property type="match status" value="1"/>
</dbReference>
<evidence type="ECO:0000259" key="10">
    <source>
        <dbReference type="SMART" id="SM00739"/>
    </source>
</evidence>
<dbReference type="SMART" id="SM00738">
    <property type="entry name" value="NGN"/>
    <property type="match status" value="1"/>
</dbReference>
<dbReference type="CDD" id="cd06091">
    <property type="entry name" value="KOW_NusG"/>
    <property type="match status" value="1"/>
</dbReference>
<protein>
    <recommendedName>
        <fullName evidence="5 6">Transcription termination/antitermination protein NusG</fullName>
    </recommendedName>
</protein>
<dbReference type="NCBIfam" id="TIGR00922">
    <property type="entry name" value="nusG"/>
    <property type="match status" value="1"/>
</dbReference>
<evidence type="ECO:0000256" key="3">
    <source>
        <dbReference type="ARBA" id="ARBA00023015"/>
    </source>
</evidence>
<dbReference type="Gene3D" id="3.30.70.940">
    <property type="entry name" value="NusG, N-terminal domain"/>
    <property type="match status" value="1"/>
</dbReference>
<dbReference type="Gene3D" id="2.30.30.30">
    <property type="match status" value="1"/>
</dbReference>
<dbReference type="SUPFAM" id="SSF50104">
    <property type="entry name" value="Translation proteins SH3-like domain"/>
    <property type="match status" value="1"/>
</dbReference>
<feature type="domain" description="KOW" evidence="10">
    <location>
        <begin position="206"/>
        <end position="233"/>
    </location>
</feature>
<comment type="function">
    <text evidence="5 7">Participates in transcription elongation, termination and antitermination.</text>
</comment>
<evidence type="ECO:0000256" key="7">
    <source>
        <dbReference type="RuleBase" id="RU000538"/>
    </source>
</evidence>
<dbReference type="SUPFAM" id="SSF82679">
    <property type="entry name" value="N-utilization substance G protein NusG, N-terminal domain"/>
    <property type="match status" value="1"/>
</dbReference>
<dbReference type="PANTHER" id="PTHR30265">
    <property type="entry name" value="RHO-INTERACTING TRANSCRIPTION TERMINATION FACTOR NUSG"/>
    <property type="match status" value="1"/>
</dbReference>
<evidence type="ECO:0000256" key="1">
    <source>
        <dbReference type="ARBA" id="ARBA00022472"/>
    </source>
</evidence>
<dbReference type="Pfam" id="PF02357">
    <property type="entry name" value="NusG"/>
    <property type="match status" value="1"/>
</dbReference>
<dbReference type="InterPro" id="IPR005824">
    <property type="entry name" value="KOW"/>
</dbReference>
<keyword evidence="2 5" id="KW-0889">Transcription antitermination</keyword>
<dbReference type="Proteomes" id="UP000724964">
    <property type="component" value="Unassembled WGS sequence"/>
</dbReference>
<dbReference type="InterPro" id="IPR006645">
    <property type="entry name" value="NGN-like_dom"/>
</dbReference>